<evidence type="ECO:0000313" key="2">
    <source>
        <dbReference type="EMBL" id="NYV27614.1"/>
    </source>
</evidence>
<dbReference type="AlphaFoldDB" id="A0A7Z0PEM2"/>
<name>A0A7Z0PEM2_9FUSO</name>
<comment type="caution">
    <text evidence="2">The sequence shown here is derived from an EMBL/GenBank/DDBJ whole genome shotgun (WGS) entry which is preliminary data.</text>
</comment>
<reference evidence="2 3" key="1">
    <citation type="submission" date="2020-05" db="EMBL/GenBank/DDBJ databases">
        <title>Streptobacillus felis strain LHL191014123.</title>
        <authorList>
            <person name="Fawzy A."/>
            <person name="Rau J."/>
            <person name="Risse K."/>
            <person name="Schauerte N."/>
            <person name="Geiger C."/>
            <person name="Blom J."/>
            <person name="Imirzalioglu C."/>
            <person name="Falgenhauer J."/>
            <person name="Bach A."/>
            <person name="Herden C."/>
            <person name="Eisenberg T."/>
        </authorList>
    </citation>
    <scope>NUCLEOTIDE SEQUENCE [LARGE SCALE GENOMIC DNA]</scope>
    <source>
        <strain evidence="2 3">LHL191014123</strain>
    </source>
</reference>
<keyword evidence="1" id="KW-1133">Transmembrane helix</keyword>
<gene>
    <name evidence="2" type="ORF">HP397_02060</name>
</gene>
<accession>A0A7Z0PEM2</accession>
<dbReference type="Proteomes" id="UP000526184">
    <property type="component" value="Unassembled WGS sequence"/>
</dbReference>
<keyword evidence="1" id="KW-0812">Transmembrane</keyword>
<proteinExistence type="predicted"/>
<feature type="transmembrane region" description="Helical" evidence="1">
    <location>
        <begin position="6"/>
        <end position="23"/>
    </location>
</feature>
<evidence type="ECO:0000313" key="3">
    <source>
        <dbReference type="Proteomes" id="UP000526184"/>
    </source>
</evidence>
<feature type="transmembrane region" description="Helical" evidence="1">
    <location>
        <begin position="74"/>
        <end position="99"/>
    </location>
</feature>
<feature type="transmembrane region" description="Helical" evidence="1">
    <location>
        <begin position="111"/>
        <end position="128"/>
    </location>
</feature>
<feature type="transmembrane region" description="Helical" evidence="1">
    <location>
        <begin position="134"/>
        <end position="151"/>
    </location>
</feature>
<sequence>MKNNLAFLIGIIVSVTIVFLLTYRKRKRLECKFDERQKQNLNLGYKYGFNGMLVFMMLFALVTEVYKKVNNSEMISLTMFVITSILVGITIVAAFTIFTDSYLQFGANLKKFYFTNISIGLLNLFLGISLKSYVNILVSLLMFIIAGGVFIRNKFHKEDEE</sequence>
<evidence type="ECO:0000256" key="1">
    <source>
        <dbReference type="SAM" id="Phobius"/>
    </source>
</evidence>
<organism evidence="2 3">
    <name type="scientific">Streptobacillus felis</name>
    <dbReference type="NCBI Taxonomy" id="1384509"/>
    <lineage>
        <taxon>Bacteria</taxon>
        <taxon>Fusobacteriati</taxon>
        <taxon>Fusobacteriota</taxon>
        <taxon>Fusobacteriia</taxon>
        <taxon>Fusobacteriales</taxon>
        <taxon>Leptotrichiaceae</taxon>
        <taxon>Streptobacillus</taxon>
    </lineage>
</organism>
<dbReference type="RefSeq" id="WP_180135557.1">
    <property type="nucleotide sequence ID" value="NZ_JABMKT010000007.1"/>
</dbReference>
<dbReference type="EMBL" id="JABMKT010000007">
    <property type="protein sequence ID" value="NYV27614.1"/>
    <property type="molecule type" value="Genomic_DNA"/>
</dbReference>
<keyword evidence="1" id="KW-0472">Membrane</keyword>
<feature type="transmembrane region" description="Helical" evidence="1">
    <location>
        <begin position="44"/>
        <end position="62"/>
    </location>
</feature>
<protein>
    <submittedName>
        <fullName evidence="2">Uncharacterized protein</fullName>
    </submittedName>
</protein>
<keyword evidence="3" id="KW-1185">Reference proteome</keyword>